<dbReference type="Proteomes" id="UP000006735">
    <property type="component" value="Chromosome"/>
</dbReference>
<dbReference type="HOGENOM" id="CLU_094245_1_1_6"/>
<dbReference type="AlphaFoldDB" id="Q5H2Q1"/>
<evidence type="ECO:0000256" key="2">
    <source>
        <dbReference type="ARBA" id="ARBA00023136"/>
    </source>
</evidence>
<feature type="domain" description="Glycine zipper 2TM" evidence="3">
    <location>
        <begin position="128"/>
        <end position="168"/>
    </location>
</feature>
<dbReference type="KEGG" id="xoo:XOO1516"/>
<comment type="subcellular location">
    <subcellularLocation>
        <location evidence="1">Membrane</location>
    </subcellularLocation>
</comment>
<evidence type="ECO:0000259" key="3">
    <source>
        <dbReference type="Pfam" id="PF05433"/>
    </source>
</evidence>
<dbReference type="InterPro" id="IPR008816">
    <property type="entry name" value="Gly_zipper_2TM_dom"/>
</dbReference>
<gene>
    <name evidence="4" type="ordered locus">XOO1516</name>
</gene>
<reference evidence="4 5" key="1">
    <citation type="journal article" date="2005" name="Nucleic Acids Res.">
        <title>The genome sequence of Xanthomonas oryzae pathovar oryzae KACC10331, the bacterial blight pathogen of rice.</title>
        <authorList>
            <person name="Lee B.M."/>
            <person name="Park Y.J."/>
            <person name="Park D.S."/>
            <person name="Kang H.W."/>
            <person name="Kim J.G."/>
            <person name="Song E.S."/>
            <person name="Park I.C."/>
            <person name="Yoon U.H."/>
            <person name="Hahn J.H."/>
            <person name="Koo B.S."/>
            <person name="Lee G.B."/>
            <person name="Kim H."/>
            <person name="Park H.S."/>
            <person name="Yoon K.O."/>
            <person name="Kim J.H."/>
            <person name="Jung C.H."/>
            <person name="Koh N.H."/>
            <person name="Seo J.S."/>
            <person name="Go S.J."/>
        </authorList>
    </citation>
    <scope>NUCLEOTIDE SEQUENCE [LARGE SCALE GENOMIC DNA]</scope>
    <source>
        <strain evidence="5">KACC10331 / KXO85</strain>
    </source>
</reference>
<dbReference type="NCBIfam" id="NF008437">
    <property type="entry name" value="PRK11280.1"/>
    <property type="match status" value="1"/>
</dbReference>
<keyword evidence="5" id="KW-1185">Reference proteome</keyword>
<dbReference type="Pfam" id="PF05433">
    <property type="entry name" value="Rick_17kDa_Anti"/>
    <property type="match status" value="1"/>
</dbReference>
<evidence type="ECO:0000256" key="1">
    <source>
        <dbReference type="ARBA" id="ARBA00004370"/>
    </source>
</evidence>
<accession>Q5H2Q1</accession>
<dbReference type="PANTHER" id="PTHR35603:SF2">
    <property type="entry name" value="OUTER MEMBRANE LIPOPROTEIN"/>
    <property type="match status" value="1"/>
</dbReference>
<evidence type="ECO:0000313" key="4">
    <source>
        <dbReference type="EMBL" id="AAW74770.1"/>
    </source>
</evidence>
<evidence type="ECO:0000313" key="5">
    <source>
        <dbReference type="Proteomes" id="UP000006735"/>
    </source>
</evidence>
<sequence>MAFSFRVPMLESQPSTTRCVRRELVMKSNTTTILVAAGALLVGGVATAAFMNNRPSSGDFVANGQPAPRGLEYADVVRVAPISQREPQYAQVINSNAIRETTTSTSPREVCRDVVVQERLPERDGNVGGTVAGAIIGGLIGNQVGGGNGRKLATAAGAVGGGFIGNSIDRNHVGGRVVDRTERQCHTENANSQSSRVVGYDVTYRNADGTTGTMRMDSKPGERISLGDADNVVAYDVTYRYDGFEKTVRMNDKPASDRLPVVDGQLVTQMASTAGDSNVRQDGLSTRQ</sequence>
<keyword evidence="2" id="KW-0472">Membrane</keyword>
<dbReference type="PANTHER" id="PTHR35603">
    <property type="match status" value="1"/>
</dbReference>
<organism evidence="4 5">
    <name type="scientific">Xanthomonas oryzae pv. oryzae (strain KACC10331 / KXO85)</name>
    <dbReference type="NCBI Taxonomy" id="291331"/>
    <lineage>
        <taxon>Bacteria</taxon>
        <taxon>Pseudomonadati</taxon>
        <taxon>Pseudomonadota</taxon>
        <taxon>Gammaproteobacteria</taxon>
        <taxon>Lysobacterales</taxon>
        <taxon>Lysobacteraceae</taxon>
        <taxon>Xanthomonas</taxon>
    </lineage>
</organism>
<dbReference type="EMBL" id="AE013598">
    <property type="protein sequence ID" value="AAW74770.1"/>
    <property type="molecule type" value="Genomic_DNA"/>
</dbReference>
<dbReference type="InterPro" id="IPR051407">
    <property type="entry name" value="Bact_OM_lipoprot/Surf_antigen"/>
</dbReference>
<keyword evidence="4" id="KW-0449">Lipoprotein</keyword>
<name>Q5H2Q1_XANOR</name>
<dbReference type="STRING" id="291331.XOO1516"/>
<dbReference type="GO" id="GO:0019867">
    <property type="term" value="C:outer membrane"/>
    <property type="evidence" value="ECO:0007669"/>
    <property type="project" value="InterPro"/>
</dbReference>
<protein>
    <submittedName>
        <fullName evidence="4">Predicted outer membrane lipoprotein</fullName>
    </submittedName>
</protein>
<proteinExistence type="predicted"/>